<dbReference type="WBParaSite" id="nRc.2.0.1.t22269-RA">
    <property type="protein sequence ID" value="nRc.2.0.1.t22269-RA"/>
    <property type="gene ID" value="nRc.2.0.1.g22269"/>
</dbReference>
<evidence type="ECO:0000313" key="2">
    <source>
        <dbReference type="WBParaSite" id="nRc.2.0.1.t22269-RA"/>
    </source>
</evidence>
<keyword evidence="1" id="KW-1185">Reference proteome</keyword>
<sequence length="82" mass="9239">MKILEDITSYEEDETIVDEASENITSEKKEEETLDNSILQEEEGTVLDYDDEDDQYKSYTPYISDEEEIYEAVQIGGGGGSG</sequence>
<dbReference type="Proteomes" id="UP000887565">
    <property type="component" value="Unplaced"/>
</dbReference>
<reference evidence="2" key="1">
    <citation type="submission" date="2022-11" db="UniProtKB">
        <authorList>
            <consortium name="WormBaseParasite"/>
        </authorList>
    </citation>
    <scope>IDENTIFICATION</scope>
</reference>
<name>A0A915J989_ROMCU</name>
<protein>
    <submittedName>
        <fullName evidence="2">Uncharacterized protein</fullName>
    </submittedName>
</protein>
<evidence type="ECO:0000313" key="1">
    <source>
        <dbReference type="Proteomes" id="UP000887565"/>
    </source>
</evidence>
<organism evidence="1 2">
    <name type="scientific">Romanomermis culicivorax</name>
    <name type="common">Nematode worm</name>
    <dbReference type="NCBI Taxonomy" id="13658"/>
    <lineage>
        <taxon>Eukaryota</taxon>
        <taxon>Metazoa</taxon>
        <taxon>Ecdysozoa</taxon>
        <taxon>Nematoda</taxon>
        <taxon>Enoplea</taxon>
        <taxon>Dorylaimia</taxon>
        <taxon>Mermithida</taxon>
        <taxon>Mermithoidea</taxon>
        <taxon>Mermithidae</taxon>
        <taxon>Romanomermis</taxon>
    </lineage>
</organism>
<accession>A0A915J989</accession>
<dbReference type="AlphaFoldDB" id="A0A915J989"/>
<proteinExistence type="predicted"/>